<evidence type="ECO:0000259" key="6">
    <source>
        <dbReference type="Pfam" id="PF07730"/>
    </source>
</evidence>
<evidence type="ECO:0000256" key="5">
    <source>
        <dbReference type="SAM" id="Phobius"/>
    </source>
</evidence>
<dbReference type="PANTHER" id="PTHR24421">
    <property type="entry name" value="NITRATE/NITRITE SENSOR PROTEIN NARX-RELATED"/>
    <property type="match status" value="1"/>
</dbReference>
<evidence type="ECO:0000256" key="2">
    <source>
        <dbReference type="ARBA" id="ARBA00022777"/>
    </source>
</evidence>
<protein>
    <recommendedName>
        <fullName evidence="6">Signal transduction histidine kinase subgroup 3 dimerisation and phosphoacceptor domain-containing protein</fullName>
    </recommendedName>
</protein>
<feature type="transmembrane region" description="Helical" evidence="5">
    <location>
        <begin position="54"/>
        <end position="72"/>
    </location>
</feature>
<keyword evidence="5" id="KW-1133">Transmembrane helix</keyword>
<keyword evidence="5" id="KW-0812">Transmembrane</keyword>
<dbReference type="PANTHER" id="PTHR24421:SF63">
    <property type="entry name" value="SENSOR HISTIDINE KINASE DESK"/>
    <property type="match status" value="1"/>
</dbReference>
<gene>
    <name evidence="7" type="ORF">K1Y72_21300</name>
</gene>
<dbReference type="Pfam" id="PF07730">
    <property type="entry name" value="HisKA_3"/>
    <property type="match status" value="1"/>
</dbReference>
<dbReference type="SUPFAM" id="SSF55874">
    <property type="entry name" value="ATPase domain of HSP90 chaperone/DNA topoisomerase II/histidine kinase"/>
    <property type="match status" value="1"/>
</dbReference>
<feature type="transmembrane region" description="Helical" evidence="5">
    <location>
        <begin position="134"/>
        <end position="153"/>
    </location>
</feature>
<dbReference type="Proteomes" id="UP000774570">
    <property type="component" value="Unassembled WGS sequence"/>
</dbReference>
<dbReference type="Gene3D" id="1.20.5.1930">
    <property type="match status" value="1"/>
</dbReference>
<feature type="domain" description="Signal transduction histidine kinase subgroup 3 dimerisation and phosphoacceptor" evidence="6">
    <location>
        <begin position="203"/>
        <end position="268"/>
    </location>
</feature>
<feature type="transmembrane region" description="Helical" evidence="5">
    <location>
        <begin position="165"/>
        <end position="188"/>
    </location>
</feature>
<sequence length="393" mass="40527">MRLKDVTGAARPRSQGIDVDTLDATGPDSRGFLLWLLLLSFPVRDIVLGRVGPWWAASLALATLAVLYAATVRTAFDGRFPLRVPVTLFVVLTAAGAVVVALLDRRWSSVYALVGLAAGSVGGHLPRARRGVEWPLLLCVGGPVAVVMLSAWWGGADAEGVLGSAYAVGTAGLVTAIVIRLFGVIGMLRAAREELARAAVEAERLRFSRDLHDLLGHTLSLMVVKAQAVRLLAARDPAVAAAQAADIEDVGRRALGEVRQAVSGYRGRGLAAELEAARTALADAGVRPVIRSAGDALPGEADALLGWVVREGVTNVIRHSGARTCEITLRHGGGEAVVQVRDDGAGPAPGAPGNGLRGLAERLAEAGGSVAAGPGDGGGYALTATVGTEQWAP</sequence>
<dbReference type="RefSeq" id="WP_220168157.1">
    <property type="nucleotide sequence ID" value="NZ_JAIBOA010000013.1"/>
</dbReference>
<comment type="caution">
    <text evidence="7">The sequence shown here is derived from an EMBL/GenBank/DDBJ whole genome shotgun (WGS) entry which is preliminary data.</text>
</comment>
<dbReference type="InterPro" id="IPR050482">
    <property type="entry name" value="Sensor_HK_TwoCompSys"/>
</dbReference>
<keyword evidence="5" id="KW-0472">Membrane</keyword>
<evidence type="ECO:0000313" key="8">
    <source>
        <dbReference type="Proteomes" id="UP000774570"/>
    </source>
</evidence>
<evidence type="ECO:0000256" key="3">
    <source>
        <dbReference type="ARBA" id="ARBA00023012"/>
    </source>
</evidence>
<dbReference type="InterPro" id="IPR036890">
    <property type="entry name" value="HATPase_C_sf"/>
</dbReference>
<feature type="transmembrane region" description="Helical" evidence="5">
    <location>
        <begin position="84"/>
        <end position="103"/>
    </location>
</feature>
<evidence type="ECO:0000256" key="1">
    <source>
        <dbReference type="ARBA" id="ARBA00022679"/>
    </source>
</evidence>
<keyword evidence="3" id="KW-0902">Two-component regulatory system</keyword>
<organism evidence="7 8">
    <name type="scientific">Actinomadura parmotrematis</name>
    <dbReference type="NCBI Taxonomy" id="2864039"/>
    <lineage>
        <taxon>Bacteria</taxon>
        <taxon>Bacillati</taxon>
        <taxon>Actinomycetota</taxon>
        <taxon>Actinomycetes</taxon>
        <taxon>Streptosporangiales</taxon>
        <taxon>Thermomonosporaceae</taxon>
        <taxon>Actinomadura</taxon>
    </lineage>
</organism>
<keyword evidence="1" id="KW-0808">Transferase</keyword>
<reference evidence="7 8" key="1">
    <citation type="submission" date="2021-07" db="EMBL/GenBank/DDBJ databases">
        <title>Actinomadura sp. PM05-2 isolated from lichen.</title>
        <authorList>
            <person name="Somphong A."/>
            <person name="Phongsopitanun W."/>
            <person name="Tanasupawat S."/>
            <person name="Peongsungnone V."/>
        </authorList>
    </citation>
    <scope>NUCLEOTIDE SEQUENCE [LARGE SCALE GENOMIC DNA]</scope>
    <source>
        <strain evidence="7 8">PM05-2</strain>
    </source>
</reference>
<keyword evidence="2" id="KW-0418">Kinase</keyword>
<feature type="region of interest" description="Disordered" evidence="4">
    <location>
        <begin position="374"/>
        <end position="393"/>
    </location>
</feature>
<accession>A0ABS7FWX9</accession>
<name>A0ABS7FWX9_9ACTN</name>
<evidence type="ECO:0000256" key="4">
    <source>
        <dbReference type="SAM" id="MobiDB-lite"/>
    </source>
</evidence>
<keyword evidence="8" id="KW-1185">Reference proteome</keyword>
<evidence type="ECO:0000313" key="7">
    <source>
        <dbReference type="EMBL" id="MBW8484933.1"/>
    </source>
</evidence>
<dbReference type="CDD" id="cd16917">
    <property type="entry name" value="HATPase_UhpB-NarQ-NarX-like"/>
    <property type="match status" value="1"/>
</dbReference>
<dbReference type="Gene3D" id="3.30.565.10">
    <property type="entry name" value="Histidine kinase-like ATPase, C-terminal domain"/>
    <property type="match status" value="1"/>
</dbReference>
<dbReference type="InterPro" id="IPR011712">
    <property type="entry name" value="Sig_transdc_His_kin_sub3_dim/P"/>
</dbReference>
<dbReference type="EMBL" id="JAIBOA010000013">
    <property type="protein sequence ID" value="MBW8484933.1"/>
    <property type="molecule type" value="Genomic_DNA"/>
</dbReference>
<proteinExistence type="predicted"/>